<protein>
    <recommendedName>
        <fullName evidence="4">Superinfection exclusion protein B</fullName>
    </recommendedName>
</protein>
<organism evidence="2 3">
    <name type="scientific">Dyadobacter sandarakinus</name>
    <dbReference type="NCBI Taxonomy" id="2747268"/>
    <lineage>
        <taxon>Bacteria</taxon>
        <taxon>Pseudomonadati</taxon>
        <taxon>Bacteroidota</taxon>
        <taxon>Cytophagia</taxon>
        <taxon>Cytophagales</taxon>
        <taxon>Spirosomataceae</taxon>
        <taxon>Dyadobacter</taxon>
    </lineage>
</organism>
<proteinExistence type="predicted"/>
<dbReference type="Proteomes" id="UP000612680">
    <property type="component" value="Chromosome"/>
</dbReference>
<evidence type="ECO:0000256" key="1">
    <source>
        <dbReference type="SAM" id="Phobius"/>
    </source>
</evidence>
<keyword evidence="1" id="KW-1133">Transmembrane helix</keyword>
<accession>A0ABX7I8N5</accession>
<keyword evidence="3" id="KW-1185">Reference proteome</keyword>
<reference evidence="2 3" key="1">
    <citation type="submission" date="2020-06" db="EMBL/GenBank/DDBJ databases">
        <title>Dyadobacter sandarakinus sp. nov., isolated from the soil of the Arctic Yellow River Station.</title>
        <authorList>
            <person name="Zhang Y."/>
            <person name="Peng F."/>
        </authorList>
    </citation>
    <scope>NUCLEOTIDE SEQUENCE [LARGE SCALE GENOMIC DNA]</scope>
    <source>
        <strain evidence="2 3">Q3-56</strain>
    </source>
</reference>
<evidence type="ECO:0008006" key="4">
    <source>
        <dbReference type="Google" id="ProtNLM"/>
    </source>
</evidence>
<evidence type="ECO:0000313" key="3">
    <source>
        <dbReference type="Proteomes" id="UP000612680"/>
    </source>
</evidence>
<name>A0ABX7I8N5_9BACT</name>
<keyword evidence="1" id="KW-0812">Transmembrane</keyword>
<keyword evidence="1" id="KW-0472">Membrane</keyword>
<gene>
    <name evidence="2" type="ORF">HWI92_16880</name>
</gene>
<feature type="transmembrane region" description="Helical" evidence="1">
    <location>
        <begin position="21"/>
        <end position="41"/>
    </location>
</feature>
<dbReference type="RefSeq" id="WP_204657440.1">
    <property type="nucleotide sequence ID" value="NZ_CP056775.1"/>
</dbReference>
<sequence>MDWFWKFWKDSVWSKVIANVIWDYVRPWIIPLIASIGAFIWKSVDKKGFLTFIEYPISFPLWVGLLTTLIVWLVLLFVKNWRKKRAVVPRNPIWDTQIGDYTFEELYRELNQKLRVRTSKMDNLGIAPPDTLIITQFKEHYDKFNKGLSGGETLMLMAMGELNMNDGGYIVDVLAPKLTEYGLLTETKNEQVLSGKSYLIVTYRISDLGYEFYDCLQVVHPLAPQLIYRADHF</sequence>
<dbReference type="EMBL" id="CP056775">
    <property type="protein sequence ID" value="QRR02464.1"/>
    <property type="molecule type" value="Genomic_DNA"/>
</dbReference>
<feature type="transmembrane region" description="Helical" evidence="1">
    <location>
        <begin position="61"/>
        <end position="78"/>
    </location>
</feature>
<evidence type="ECO:0000313" key="2">
    <source>
        <dbReference type="EMBL" id="QRR02464.1"/>
    </source>
</evidence>